<dbReference type="Pfam" id="PF21699">
    <property type="entry name" value="TM1266-like"/>
    <property type="match status" value="1"/>
</dbReference>
<sequence length="356" mass="38477">MTFAVEHGFFSYGYKSVIEDLSFEITSGDLMAVLGPNGAGKTTLLRCMMGHLDWKSGCSFLDGEPVSGMQPKKLWSRMAYVPQAHGGYSGQTVEELVLLGRSSRMGLFAKPGKADRMAAVGAMERLGIEAFSKCSCRELSGGELQMALIAKAIAADPELLILDEPESGLDFKNQLVVLGTLSDLASQGMACIFNTHYPAHALQRADKALLLWKGSSLFGQTSRILTEETLAKAFGVRTAIGEVETPYELLRAVMPVEILTDKAQSLTIELKGDLTMETRIAIIAIIVEDRGSVDRINALLSEYGSYIIGRMGLPYPKKELSLISVAIDAPEETIAALSGKLGMVHGISVKTTYSKR</sequence>
<dbReference type="InterPro" id="IPR027417">
    <property type="entry name" value="P-loop_NTPase"/>
</dbReference>
<dbReference type="InterPro" id="IPR003439">
    <property type="entry name" value="ABC_transporter-like_ATP-bd"/>
</dbReference>
<evidence type="ECO:0000256" key="3">
    <source>
        <dbReference type="ARBA" id="ARBA00022840"/>
    </source>
</evidence>
<keyword evidence="2" id="KW-0547">Nucleotide-binding</keyword>
<comment type="caution">
    <text evidence="5">The sequence shown here is derived from an EMBL/GenBank/DDBJ whole genome shotgun (WGS) entry which is preliminary data.</text>
</comment>
<dbReference type="FunFam" id="3.40.50.300:FF:000134">
    <property type="entry name" value="Iron-enterobactin ABC transporter ATP-binding protein"/>
    <property type="match status" value="1"/>
</dbReference>
<dbReference type="InterPro" id="IPR027271">
    <property type="entry name" value="Acetolactate_synth/TF_NikR_C"/>
</dbReference>
<organism evidence="5">
    <name type="scientific">bioreactor metagenome</name>
    <dbReference type="NCBI Taxonomy" id="1076179"/>
    <lineage>
        <taxon>unclassified sequences</taxon>
        <taxon>metagenomes</taxon>
        <taxon>ecological metagenomes</taxon>
    </lineage>
</organism>
<dbReference type="Gene3D" id="3.30.70.1150">
    <property type="entry name" value="ACT-like. Chain A, domain 2"/>
    <property type="match status" value="1"/>
</dbReference>
<dbReference type="SUPFAM" id="SSF55021">
    <property type="entry name" value="ACT-like"/>
    <property type="match status" value="1"/>
</dbReference>
<dbReference type="GO" id="GO:0005524">
    <property type="term" value="F:ATP binding"/>
    <property type="evidence" value="ECO:0007669"/>
    <property type="project" value="UniProtKB-KW"/>
</dbReference>
<keyword evidence="1" id="KW-0813">Transport</keyword>
<reference evidence="5" key="1">
    <citation type="submission" date="2019-08" db="EMBL/GenBank/DDBJ databases">
        <authorList>
            <person name="Kucharzyk K."/>
            <person name="Murdoch R.W."/>
            <person name="Higgins S."/>
            <person name="Loffler F."/>
        </authorList>
    </citation>
    <scope>NUCLEOTIDE SEQUENCE</scope>
</reference>
<dbReference type="PANTHER" id="PTHR42734:SF19">
    <property type="entry name" value="IRON COMPOUNDS ABC TRANSPORTER, ATP-BINDING PROTEIN"/>
    <property type="match status" value="1"/>
</dbReference>
<name>A0A645C0V1_9ZZZZ</name>
<dbReference type="InterPro" id="IPR003593">
    <property type="entry name" value="AAA+_ATPase"/>
</dbReference>
<dbReference type="Gene3D" id="3.40.50.300">
    <property type="entry name" value="P-loop containing nucleotide triphosphate hydrolases"/>
    <property type="match status" value="1"/>
</dbReference>
<protein>
    <submittedName>
        <fullName evidence="5">Vitamin B12 import ATP-binding protein BtuD</fullName>
    </submittedName>
</protein>
<dbReference type="PANTHER" id="PTHR42734">
    <property type="entry name" value="METAL TRANSPORT SYSTEM ATP-BINDING PROTEIN TM_0124-RELATED"/>
    <property type="match status" value="1"/>
</dbReference>
<evidence type="ECO:0000313" key="5">
    <source>
        <dbReference type="EMBL" id="MPM67594.1"/>
    </source>
</evidence>
<evidence type="ECO:0000256" key="2">
    <source>
        <dbReference type="ARBA" id="ARBA00022741"/>
    </source>
</evidence>
<dbReference type="PROSITE" id="PS00211">
    <property type="entry name" value="ABC_TRANSPORTER_1"/>
    <property type="match status" value="1"/>
</dbReference>
<accession>A0A645C0V1</accession>
<dbReference type="InterPro" id="IPR045865">
    <property type="entry name" value="ACT-like_dom_sf"/>
</dbReference>
<dbReference type="Pfam" id="PF00005">
    <property type="entry name" value="ABC_tran"/>
    <property type="match status" value="1"/>
</dbReference>
<dbReference type="InterPro" id="IPR017871">
    <property type="entry name" value="ABC_transporter-like_CS"/>
</dbReference>
<dbReference type="SMART" id="SM00382">
    <property type="entry name" value="AAA"/>
    <property type="match status" value="1"/>
</dbReference>
<dbReference type="InterPro" id="IPR023860">
    <property type="entry name" value="FeFe-hyd_TM1266"/>
</dbReference>
<dbReference type="GO" id="GO:0016887">
    <property type="term" value="F:ATP hydrolysis activity"/>
    <property type="evidence" value="ECO:0007669"/>
    <property type="project" value="InterPro"/>
</dbReference>
<dbReference type="InterPro" id="IPR050153">
    <property type="entry name" value="Metal_Ion_Import_ABC"/>
</dbReference>
<dbReference type="PROSITE" id="PS50893">
    <property type="entry name" value="ABC_TRANSPORTER_2"/>
    <property type="match status" value="1"/>
</dbReference>
<gene>
    <name evidence="5" type="primary">btuD_246</name>
    <name evidence="5" type="ORF">SDC9_114518</name>
</gene>
<dbReference type="NCBIfam" id="TIGR03959">
    <property type="entry name" value="hyd_TM1266"/>
    <property type="match status" value="1"/>
</dbReference>
<feature type="domain" description="ABC transporter" evidence="4">
    <location>
        <begin position="3"/>
        <end position="238"/>
    </location>
</feature>
<proteinExistence type="predicted"/>
<dbReference type="SUPFAM" id="SSF52540">
    <property type="entry name" value="P-loop containing nucleoside triphosphate hydrolases"/>
    <property type="match status" value="1"/>
</dbReference>
<dbReference type="EMBL" id="VSSQ01021778">
    <property type="protein sequence ID" value="MPM67594.1"/>
    <property type="molecule type" value="Genomic_DNA"/>
</dbReference>
<dbReference type="AlphaFoldDB" id="A0A645C0V1"/>
<evidence type="ECO:0000259" key="4">
    <source>
        <dbReference type="PROSITE" id="PS50893"/>
    </source>
</evidence>
<keyword evidence="3 5" id="KW-0067">ATP-binding</keyword>
<evidence type="ECO:0000256" key="1">
    <source>
        <dbReference type="ARBA" id="ARBA00022448"/>
    </source>
</evidence>